<feature type="transmembrane region" description="Helical" evidence="7">
    <location>
        <begin position="164"/>
        <end position="182"/>
    </location>
</feature>
<keyword evidence="5 7" id="KW-1133">Transmembrane helix</keyword>
<protein>
    <recommendedName>
        <fullName evidence="8">Amino acid permease/ SLC12A domain-containing protein</fullName>
    </recommendedName>
</protein>
<dbReference type="OrthoDB" id="10062876at2759"/>
<dbReference type="VEuPathDB" id="FungiDB:MELLADRAFT_49500"/>
<feature type="transmembrane region" description="Helical" evidence="7">
    <location>
        <begin position="107"/>
        <end position="129"/>
    </location>
</feature>
<evidence type="ECO:0000313" key="9">
    <source>
        <dbReference type="EMBL" id="EGG03420.1"/>
    </source>
</evidence>
<dbReference type="GO" id="GO:0016020">
    <property type="term" value="C:membrane"/>
    <property type="evidence" value="ECO:0007669"/>
    <property type="project" value="UniProtKB-SubCell"/>
</dbReference>
<dbReference type="GO" id="GO:0015171">
    <property type="term" value="F:amino acid transmembrane transporter activity"/>
    <property type="evidence" value="ECO:0007669"/>
    <property type="project" value="TreeGrafter"/>
</dbReference>
<dbReference type="GeneID" id="18928617"/>
<feature type="transmembrane region" description="Helical" evidence="7">
    <location>
        <begin position="313"/>
        <end position="338"/>
    </location>
</feature>
<dbReference type="InterPro" id="IPR004840">
    <property type="entry name" value="Amino_acid_permease_CS"/>
</dbReference>
<dbReference type="EMBL" id="GL883124">
    <property type="protein sequence ID" value="EGG03420.1"/>
    <property type="molecule type" value="Genomic_DNA"/>
</dbReference>
<feature type="transmembrane region" description="Helical" evidence="7">
    <location>
        <begin position="27"/>
        <end position="48"/>
    </location>
</feature>
<feature type="transmembrane region" description="Helical" evidence="7">
    <location>
        <begin position="218"/>
        <end position="238"/>
    </location>
</feature>
<evidence type="ECO:0000256" key="4">
    <source>
        <dbReference type="ARBA" id="ARBA00022970"/>
    </source>
</evidence>
<keyword evidence="10" id="KW-1185">Reference proteome</keyword>
<feature type="transmembrane region" description="Helical" evidence="7">
    <location>
        <begin position="391"/>
        <end position="412"/>
    </location>
</feature>
<dbReference type="PROSITE" id="PS00218">
    <property type="entry name" value="AMINO_ACID_PERMEASE_1"/>
    <property type="match status" value="1"/>
</dbReference>
<accession>F4RVU8</accession>
<dbReference type="InterPro" id="IPR050524">
    <property type="entry name" value="APC_YAT"/>
</dbReference>
<dbReference type="InterPro" id="IPR004841">
    <property type="entry name" value="AA-permease/SLC12A_dom"/>
</dbReference>
<feature type="transmembrane region" description="Helical" evidence="7">
    <location>
        <begin position="135"/>
        <end position="152"/>
    </location>
</feature>
<sequence>MSEKADASVEEVLTNGEVERKLKQRHISMIAIGGTIGTGLFLGTSQALTTAGPVGLLLGYTIMGAVVYGVQMALGEMVSYLPISGAITHFAGRFLDPAASCSVGFNLWYSAGISLATEITAAALIVEYWDTATNVGIYIAVFTVTICALNFLGVEWFGEAEFCFALLKVTMIVILIIAGIVLDLGGGPSHDFIGFRYWKDPGPFTQLFDIPGALGRFLAFWQVFIFAAFAYVGTETVAVAAGEAENPRKTVPKAIKRVFFRILIFYLGGVFVIGLLVPSDDPRLFKLKGSRPGSSSPFVIAMERAGIKVLPDIINAVILTSAFSAGNSSLYVGSRILYGLALEGQAPSFFKRCTPKGLPMWSLVITASFSLLAFLRLSSSGTTLFRWLSNFSSVTGLCTWLSILLSYIRFYHGMKSQGLDRSKLPYKSPFQPYLSYFACIMIILIIIFNGFTFFIKDHWSSSGFIAAYGALVLYLISFVYWKLTRKTKWIEYSNMDFKTGIKQIEEMNEFYIKTSFVPKTKLEKFWDWLF</sequence>
<organism evidence="10">
    <name type="scientific">Melampsora larici-populina (strain 98AG31 / pathotype 3-4-7)</name>
    <name type="common">Poplar leaf rust fungus</name>
    <dbReference type="NCBI Taxonomy" id="747676"/>
    <lineage>
        <taxon>Eukaryota</taxon>
        <taxon>Fungi</taxon>
        <taxon>Dikarya</taxon>
        <taxon>Basidiomycota</taxon>
        <taxon>Pucciniomycotina</taxon>
        <taxon>Pucciniomycetes</taxon>
        <taxon>Pucciniales</taxon>
        <taxon>Melampsoraceae</taxon>
        <taxon>Melampsora</taxon>
    </lineage>
</organism>
<feature type="transmembrane region" description="Helical" evidence="7">
    <location>
        <begin position="258"/>
        <end position="277"/>
    </location>
</feature>
<evidence type="ECO:0000259" key="8">
    <source>
        <dbReference type="Pfam" id="PF00324"/>
    </source>
</evidence>
<evidence type="ECO:0000256" key="2">
    <source>
        <dbReference type="ARBA" id="ARBA00022448"/>
    </source>
</evidence>
<dbReference type="PANTHER" id="PTHR43341:SF4">
    <property type="entry name" value="ARGININE PERMEASE CAN1-RELATED"/>
    <property type="match status" value="1"/>
</dbReference>
<feature type="transmembrane region" description="Helical" evidence="7">
    <location>
        <begin position="358"/>
        <end position="379"/>
    </location>
</feature>
<dbReference type="AlphaFoldDB" id="F4RVU8"/>
<comment type="subcellular location">
    <subcellularLocation>
        <location evidence="1">Membrane</location>
        <topology evidence="1">Multi-pass membrane protein</topology>
    </subcellularLocation>
</comment>
<dbReference type="PIRSF" id="PIRSF006060">
    <property type="entry name" value="AA_transporter"/>
    <property type="match status" value="1"/>
</dbReference>
<keyword evidence="2" id="KW-0813">Transport</keyword>
<name>F4RVU8_MELLP</name>
<feature type="domain" description="Amino acid permease/ SLC12A" evidence="8">
    <location>
        <begin position="26"/>
        <end position="488"/>
    </location>
</feature>
<dbReference type="PANTHER" id="PTHR43341">
    <property type="entry name" value="AMINO ACID PERMEASE"/>
    <property type="match status" value="1"/>
</dbReference>
<keyword evidence="6 7" id="KW-0472">Membrane</keyword>
<dbReference type="FunFam" id="1.20.1740.10:FF:000006">
    <property type="entry name" value="General amino acid permease"/>
    <property type="match status" value="1"/>
</dbReference>
<keyword evidence="4" id="KW-0029">Amino-acid transport</keyword>
<reference evidence="10" key="1">
    <citation type="journal article" date="2011" name="Proc. Natl. Acad. Sci. U.S.A.">
        <title>Obligate biotrophy features unraveled by the genomic analysis of rust fungi.</title>
        <authorList>
            <person name="Duplessis S."/>
            <person name="Cuomo C.A."/>
            <person name="Lin Y.-C."/>
            <person name="Aerts A."/>
            <person name="Tisserant E."/>
            <person name="Veneault-Fourrey C."/>
            <person name="Joly D.L."/>
            <person name="Hacquard S."/>
            <person name="Amselem J."/>
            <person name="Cantarel B.L."/>
            <person name="Chiu R."/>
            <person name="Coutinho P.M."/>
            <person name="Feau N."/>
            <person name="Field M."/>
            <person name="Frey P."/>
            <person name="Gelhaye E."/>
            <person name="Goldberg J."/>
            <person name="Grabherr M.G."/>
            <person name="Kodira C.D."/>
            <person name="Kohler A."/>
            <person name="Kuees U."/>
            <person name="Lindquist E.A."/>
            <person name="Lucas S.M."/>
            <person name="Mago R."/>
            <person name="Mauceli E."/>
            <person name="Morin E."/>
            <person name="Murat C."/>
            <person name="Pangilinan J.L."/>
            <person name="Park R."/>
            <person name="Pearson M."/>
            <person name="Quesneville H."/>
            <person name="Rouhier N."/>
            <person name="Sakthikumar S."/>
            <person name="Salamov A.A."/>
            <person name="Schmutz J."/>
            <person name="Selles B."/>
            <person name="Shapiro H."/>
            <person name="Tanguay P."/>
            <person name="Tuskan G.A."/>
            <person name="Henrissat B."/>
            <person name="Van de Peer Y."/>
            <person name="Rouze P."/>
            <person name="Ellis J.G."/>
            <person name="Dodds P.N."/>
            <person name="Schein J.E."/>
            <person name="Zhong S."/>
            <person name="Hamelin R.C."/>
            <person name="Grigoriev I.V."/>
            <person name="Szabo L.J."/>
            <person name="Martin F."/>
        </authorList>
    </citation>
    <scope>NUCLEOTIDE SEQUENCE [LARGE SCALE GENOMIC DNA]</scope>
    <source>
        <strain evidence="10">98AG31 / pathotype 3-4-7</strain>
    </source>
</reference>
<dbReference type="RefSeq" id="XP_007413214.1">
    <property type="nucleotide sequence ID" value="XM_007413152.1"/>
</dbReference>
<gene>
    <name evidence="9" type="ORF">MELLADRAFT_49500</name>
</gene>
<evidence type="ECO:0000256" key="5">
    <source>
        <dbReference type="ARBA" id="ARBA00022989"/>
    </source>
</evidence>
<evidence type="ECO:0000256" key="3">
    <source>
        <dbReference type="ARBA" id="ARBA00022692"/>
    </source>
</evidence>
<dbReference type="HOGENOM" id="CLU_007946_12_1_1"/>
<dbReference type="Gene3D" id="1.20.1740.10">
    <property type="entry name" value="Amino acid/polyamine transporter I"/>
    <property type="match status" value="1"/>
</dbReference>
<dbReference type="eggNOG" id="KOG1286">
    <property type="taxonomic scope" value="Eukaryota"/>
</dbReference>
<evidence type="ECO:0000256" key="1">
    <source>
        <dbReference type="ARBA" id="ARBA00004141"/>
    </source>
</evidence>
<evidence type="ECO:0000256" key="6">
    <source>
        <dbReference type="ARBA" id="ARBA00023136"/>
    </source>
</evidence>
<feature type="transmembrane region" description="Helical" evidence="7">
    <location>
        <begin position="54"/>
        <end position="74"/>
    </location>
</feature>
<dbReference type="FunCoup" id="F4RVU8">
    <property type="interactions" value="201"/>
</dbReference>
<keyword evidence="3 7" id="KW-0812">Transmembrane</keyword>
<evidence type="ECO:0000256" key="7">
    <source>
        <dbReference type="SAM" id="Phobius"/>
    </source>
</evidence>
<feature type="transmembrane region" description="Helical" evidence="7">
    <location>
        <begin position="433"/>
        <end position="455"/>
    </location>
</feature>
<dbReference type="Pfam" id="PF00324">
    <property type="entry name" value="AA_permease"/>
    <property type="match status" value="1"/>
</dbReference>
<dbReference type="InParanoid" id="F4RVU8"/>
<proteinExistence type="predicted"/>
<dbReference type="KEGG" id="mlr:MELLADRAFT_49500"/>
<evidence type="ECO:0000313" key="10">
    <source>
        <dbReference type="Proteomes" id="UP000001072"/>
    </source>
</evidence>
<feature type="transmembrane region" description="Helical" evidence="7">
    <location>
        <begin position="461"/>
        <end position="481"/>
    </location>
</feature>
<dbReference type="Proteomes" id="UP000001072">
    <property type="component" value="Unassembled WGS sequence"/>
</dbReference>